<proteinExistence type="predicted"/>
<name>A0ABU8XQY9_9PROT</name>
<dbReference type="InterPro" id="IPR007047">
    <property type="entry name" value="Flp_Fap"/>
</dbReference>
<dbReference type="RefSeq" id="WP_418158262.1">
    <property type="nucleotide sequence ID" value="NZ_JBBLZC010000003.1"/>
</dbReference>
<dbReference type="Pfam" id="PF04964">
    <property type="entry name" value="Flp_Fap"/>
    <property type="match status" value="1"/>
</dbReference>
<organism evidence="1 2">
    <name type="scientific">Benzoatithermus flavus</name>
    <dbReference type="NCBI Taxonomy" id="3108223"/>
    <lineage>
        <taxon>Bacteria</taxon>
        <taxon>Pseudomonadati</taxon>
        <taxon>Pseudomonadota</taxon>
        <taxon>Alphaproteobacteria</taxon>
        <taxon>Geminicoccales</taxon>
        <taxon>Geminicoccaceae</taxon>
        <taxon>Benzoatithermus</taxon>
    </lineage>
</organism>
<accession>A0ABU8XQY9</accession>
<sequence>MSQPSPCAPDRRRARSLLADEWAATAVEYALTASLVAVAIVAGIEAVSVSTDGLYATLEAIGRAIAAVLLR</sequence>
<comment type="caution">
    <text evidence="1">The sequence shown here is derived from an EMBL/GenBank/DDBJ whole genome shotgun (WGS) entry which is preliminary data.</text>
</comment>
<dbReference type="EMBL" id="JBBLZC010000003">
    <property type="protein sequence ID" value="MEK0082412.1"/>
    <property type="molecule type" value="Genomic_DNA"/>
</dbReference>
<evidence type="ECO:0000313" key="1">
    <source>
        <dbReference type="EMBL" id="MEK0082412.1"/>
    </source>
</evidence>
<protein>
    <submittedName>
        <fullName evidence="1">Flp family type IVb pilin</fullName>
    </submittedName>
</protein>
<keyword evidence="2" id="KW-1185">Reference proteome</keyword>
<reference evidence="1 2" key="1">
    <citation type="submission" date="2024-01" db="EMBL/GenBank/DDBJ databases">
        <title>Multi-omics insights into the function and evolution of sodium benzoate biodegradation pathways in Benzoatithermus flavus gen. nov., sp. nov. from hot spring.</title>
        <authorList>
            <person name="Hu C.-J."/>
            <person name="Li W.-J."/>
        </authorList>
    </citation>
    <scope>NUCLEOTIDE SEQUENCE [LARGE SCALE GENOMIC DNA]</scope>
    <source>
        <strain evidence="1 2">SYSU G07066</strain>
    </source>
</reference>
<evidence type="ECO:0000313" key="2">
    <source>
        <dbReference type="Proteomes" id="UP001375743"/>
    </source>
</evidence>
<gene>
    <name evidence="1" type="ORF">U1T56_04570</name>
</gene>
<dbReference type="Proteomes" id="UP001375743">
    <property type="component" value="Unassembled WGS sequence"/>
</dbReference>